<keyword evidence="7" id="KW-1185">Reference proteome</keyword>
<dbReference type="Gene3D" id="1.10.10.10">
    <property type="entry name" value="Winged helix-like DNA-binding domain superfamily/Winged helix DNA-binding domain"/>
    <property type="match status" value="1"/>
</dbReference>
<dbReference type="EMBL" id="JACCBA010000001">
    <property type="protein sequence ID" value="NYD51050.1"/>
    <property type="molecule type" value="Genomic_DNA"/>
</dbReference>
<dbReference type="InterPro" id="IPR005561">
    <property type="entry name" value="ANTAR"/>
</dbReference>
<dbReference type="InterPro" id="IPR029016">
    <property type="entry name" value="GAF-like_dom_sf"/>
</dbReference>
<feature type="domain" description="ANTAR" evidence="5">
    <location>
        <begin position="187"/>
        <end position="248"/>
    </location>
</feature>
<dbReference type="InterPro" id="IPR012074">
    <property type="entry name" value="GAF_ANTAR"/>
</dbReference>
<dbReference type="PROSITE" id="PS50921">
    <property type="entry name" value="ANTAR"/>
    <property type="match status" value="1"/>
</dbReference>
<dbReference type="RefSeq" id="WP_179847502.1">
    <property type="nucleotide sequence ID" value="NZ_JACCBA010000001.1"/>
</dbReference>
<keyword evidence="3" id="KW-0805">Transcription regulation</keyword>
<evidence type="ECO:0000256" key="4">
    <source>
        <dbReference type="ARBA" id="ARBA00023163"/>
    </source>
</evidence>
<reference evidence="6 7" key="1">
    <citation type="submission" date="2020-07" db="EMBL/GenBank/DDBJ databases">
        <title>Sequencing the genomes of 1000 actinobacteria strains.</title>
        <authorList>
            <person name="Klenk H.-P."/>
        </authorList>
    </citation>
    <scope>NUCLEOTIDE SEQUENCE [LARGE SCALE GENOMIC DNA]</scope>
    <source>
        <strain evidence="6 7">DSM 40398</strain>
    </source>
</reference>
<keyword evidence="1" id="KW-0808">Transferase</keyword>
<dbReference type="Proteomes" id="UP000529783">
    <property type="component" value="Unassembled WGS sequence"/>
</dbReference>
<dbReference type="Pfam" id="PF03861">
    <property type="entry name" value="ANTAR"/>
    <property type="match status" value="1"/>
</dbReference>
<gene>
    <name evidence="6" type="ORF">BJY14_007033</name>
</gene>
<evidence type="ECO:0000256" key="3">
    <source>
        <dbReference type="ARBA" id="ARBA00023015"/>
    </source>
</evidence>
<name>A0A7Y9EQ15_9ACTN</name>
<evidence type="ECO:0000259" key="5">
    <source>
        <dbReference type="PROSITE" id="PS50921"/>
    </source>
</evidence>
<dbReference type="SMART" id="SM01012">
    <property type="entry name" value="ANTAR"/>
    <property type="match status" value="1"/>
</dbReference>
<dbReference type="AlphaFoldDB" id="A0A7Y9EQ15"/>
<evidence type="ECO:0000313" key="6">
    <source>
        <dbReference type="EMBL" id="NYD51050.1"/>
    </source>
</evidence>
<evidence type="ECO:0000256" key="2">
    <source>
        <dbReference type="ARBA" id="ARBA00022777"/>
    </source>
</evidence>
<dbReference type="SUPFAM" id="SSF52172">
    <property type="entry name" value="CheY-like"/>
    <property type="match status" value="1"/>
</dbReference>
<protein>
    <recommendedName>
        <fullName evidence="5">ANTAR domain-containing protein</fullName>
    </recommendedName>
</protein>
<dbReference type="GO" id="GO:0016301">
    <property type="term" value="F:kinase activity"/>
    <property type="evidence" value="ECO:0007669"/>
    <property type="project" value="UniProtKB-KW"/>
</dbReference>
<evidence type="ECO:0000313" key="7">
    <source>
        <dbReference type="Proteomes" id="UP000529783"/>
    </source>
</evidence>
<dbReference type="SUPFAM" id="SSF55781">
    <property type="entry name" value="GAF domain-like"/>
    <property type="match status" value="1"/>
</dbReference>
<evidence type="ECO:0000256" key="1">
    <source>
        <dbReference type="ARBA" id="ARBA00022679"/>
    </source>
</evidence>
<sequence length="257" mass="26883">MNERLVSGSDRSPDSAGHMVELTRSLLDAETVDGVLRRILLAARVLIPDADMASITLRERTGELGTPFYSDPEAVDLDRLQYRLGEGPCVTAADPAGAAFACSGDLSAEPAWPRFGPAAASYGYASVLATALLLPTESDEAVGALNVYSRAPGSLDDVARDTALLLATHASLAMAAVRTAADGAREMADAENQMVNLRKALDTRTVIGQATGILMARRGLDAGKAFELLSRTSQNLNVRLGSLAEGIVSAPEAADDL</sequence>
<dbReference type="InterPro" id="IPR011006">
    <property type="entry name" value="CheY-like_superfamily"/>
</dbReference>
<dbReference type="Pfam" id="PF13185">
    <property type="entry name" value="GAF_2"/>
    <property type="match status" value="1"/>
</dbReference>
<dbReference type="InterPro" id="IPR036388">
    <property type="entry name" value="WH-like_DNA-bd_sf"/>
</dbReference>
<dbReference type="InterPro" id="IPR003018">
    <property type="entry name" value="GAF"/>
</dbReference>
<organism evidence="6 7">
    <name type="scientific">Actinomadura luteofluorescens</name>
    <dbReference type="NCBI Taxonomy" id="46163"/>
    <lineage>
        <taxon>Bacteria</taxon>
        <taxon>Bacillati</taxon>
        <taxon>Actinomycetota</taxon>
        <taxon>Actinomycetes</taxon>
        <taxon>Streptosporangiales</taxon>
        <taxon>Thermomonosporaceae</taxon>
        <taxon>Actinomadura</taxon>
    </lineage>
</organism>
<accession>A0A7Y9EQ15</accession>
<keyword evidence="2" id="KW-0418">Kinase</keyword>
<dbReference type="PIRSF" id="PIRSF036625">
    <property type="entry name" value="GAF_ANTAR"/>
    <property type="match status" value="1"/>
</dbReference>
<dbReference type="Gene3D" id="3.30.450.40">
    <property type="match status" value="1"/>
</dbReference>
<proteinExistence type="predicted"/>
<dbReference type="GO" id="GO:0003723">
    <property type="term" value="F:RNA binding"/>
    <property type="evidence" value="ECO:0007669"/>
    <property type="project" value="InterPro"/>
</dbReference>
<keyword evidence="4" id="KW-0804">Transcription</keyword>
<comment type="caution">
    <text evidence="6">The sequence shown here is derived from an EMBL/GenBank/DDBJ whole genome shotgun (WGS) entry which is preliminary data.</text>
</comment>